<evidence type="ECO:0000256" key="5">
    <source>
        <dbReference type="ARBA" id="ARBA00035381"/>
    </source>
</evidence>
<reference evidence="7" key="1">
    <citation type="submission" date="2018-03" db="EMBL/GenBank/DDBJ databases">
        <title>The relapsing fever spirochete Borrelia turicatae persists in the highly oxidative environment of its soft-bodied tick vector.</title>
        <authorList>
            <person name="Bourret T.J."/>
            <person name="Boyle W.K."/>
            <person name="Valenzuela J.G."/>
            <person name="Oliveira F."/>
            <person name="Lopez J.E."/>
        </authorList>
    </citation>
    <scope>NUCLEOTIDE SEQUENCE</scope>
    <source>
        <strain evidence="7">Kansas strain/isolate</strain>
        <tissue evidence="7">Salivary glands</tissue>
    </source>
</reference>
<dbReference type="GO" id="GO:0006412">
    <property type="term" value="P:translation"/>
    <property type="evidence" value="ECO:0007669"/>
    <property type="project" value="InterPro"/>
</dbReference>
<dbReference type="InterPro" id="IPR000244">
    <property type="entry name" value="Ribosomal_bL9"/>
</dbReference>
<dbReference type="GO" id="GO:1990904">
    <property type="term" value="C:ribonucleoprotein complex"/>
    <property type="evidence" value="ECO:0007669"/>
    <property type="project" value="UniProtKB-KW"/>
</dbReference>
<dbReference type="EMBL" id="GGLE01005468">
    <property type="protein sequence ID" value="MBY09594.1"/>
    <property type="molecule type" value="Transcribed_RNA"/>
</dbReference>
<dbReference type="InterPro" id="IPR020070">
    <property type="entry name" value="Ribosomal_bL9_N"/>
</dbReference>
<comment type="similarity">
    <text evidence="1">Belongs to the bacterial ribosomal protein bL9 family.</text>
</comment>
<feature type="domain" description="Ribosomal protein L9" evidence="6">
    <location>
        <begin position="71"/>
        <end position="114"/>
    </location>
</feature>
<dbReference type="InterPro" id="IPR036935">
    <property type="entry name" value="Ribosomal_bL9_N_sf"/>
</dbReference>
<proteinExistence type="inferred from homology"/>
<organism evidence="7">
    <name type="scientific">Ornithodoros turicata</name>
    <dbReference type="NCBI Taxonomy" id="34597"/>
    <lineage>
        <taxon>Eukaryota</taxon>
        <taxon>Metazoa</taxon>
        <taxon>Ecdysozoa</taxon>
        <taxon>Arthropoda</taxon>
        <taxon>Chelicerata</taxon>
        <taxon>Arachnida</taxon>
        <taxon>Acari</taxon>
        <taxon>Parasitiformes</taxon>
        <taxon>Ixodida</taxon>
        <taxon>Ixodoidea</taxon>
        <taxon>Argasidae</taxon>
        <taxon>Ornithodorinae</taxon>
        <taxon>Ornithodoros</taxon>
    </lineage>
</organism>
<dbReference type="GO" id="GO:0003735">
    <property type="term" value="F:structural constituent of ribosome"/>
    <property type="evidence" value="ECO:0007669"/>
    <property type="project" value="InterPro"/>
</dbReference>
<name>A0A2R5LJC3_9ACAR</name>
<evidence type="ECO:0000256" key="1">
    <source>
        <dbReference type="ARBA" id="ARBA00010605"/>
    </source>
</evidence>
<accession>A0A2R5LJC3</accession>
<sequence>MLKNLQPITRTLLTKLHPVQRGQARTTVIVKRKFPVELTKLTDKHSRPLRKRHYVYEYDEITEQKKKENIDVILTRHVDGKGDKWDIISVPSYYAYFNLILPGYAMYASPENLELREKHKQKKIEAGPTFSSPYASLTIRLMETRTYNLSMNRDLPWTVEPWHVRVALRKTGVVVRDESVLLPETPIVGPDPSMQGKVFALNILVNGMDKAHVLMRINLTHKDYKNDPRVPYYESPVEALLPEQEQLVKELVATRQPATAALLENL</sequence>
<evidence type="ECO:0000259" key="6">
    <source>
        <dbReference type="Pfam" id="PF01281"/>
    </source>
</evidence>
<evidence type="ECO:0000256" key="4">
    <source>
        <dbReference type="ARBA" id="ARBA00035194"/>
    </source>
</evidence>
<dbReference type="AlphaFoldDB" id="A0A2R5LJC3"/>
<keyword evidence="3" id="KW-0687">Ribonucleoprotein</keyword>
<dbReference type="Pfam" id="PF01281">
    <property type="entry name" value="Ribosomal_L9_N"/>
    <property type="match status" value="1"/>
</dbReference>
<evidence type="ECO:0000313" key="7">
    <source>
        <dbReference type="EMBL" id="MBY09594.1"/>
    </source>
</evidence>
<dbReference type="GO" id="GO:0005840">
    <property type="term" value="C:ribosome"/>
    <property type="evidence" value="ECO:0007669"/>
    <property type="project" value="UniProtKB-KW"/>
</dbReference>
<protein>
    <recommendedName>
        <fullName evidence="4">Large ribosomal subunit protein bL9m</fullName>
    </recommendedName>
    <alternativeName>
        <fullName evidence="5">39S ribosomal protein L9, mitochondrial</fullName>
    </alternativeName>
</protein>
<dbReference type="SUPFAM" id="SSF55658">
    <property type="entry name" value="L9 N-domain-like"/>
    <property type="match status" value="1"/>
</dbReference>
<dbReference type="InterPro" id="IPR009027">
    <property type="entry name" value="Ribosomal_bL9/RNase_H1_N"/>
</dbReference>
<evidence type="ECO:0000256" key="3">
    <source>
        <dbReference type="ARBA" id="ARBA00023274"/>
    </source>
</evidence>
<evidence type="ECO:0000256" key="2">
    <source>
        <dbReference type="ARBA" id="ARBA00022980"/>
    </source>
</evidence>
<dbReference type="Gene3D" id="3.40.5.10">
    <property type="entry name" value="Ribosomal protein L9, N-terminal domain"/>
    <property type="match status" value="1"/>
</dbReference>
<keyword evidence="2 7" id="KW-0689">Ribosomal protein</keyword>
<dbReference type="PANTHER" id="PTHR21368">
    <property type="entry name" value="50S RIBOSOMAL PROTEIN L9"/>
    <property type="match status" value="1"/>
</dbReference>